<evidence type="ECO:0000256" key="1">
    <source>
        <dbReference type="SAM" id="MobiDB-lite"/>
    </source>
</evidence>
<evidence type="ECO:0000313" key="2">
    <source>
        <dbReference type="EMBL" id="GJE04541.1"/>
    </source>
</evidence>
<protein>
    <submittedName>
        <fullName evidence="2">Uncharacterized protein</fullName>
    </submittedName>
</protein>
<gene>
    <name evidence="2" type="ORF">GMJLKIPL_6505</name>
</gene>
<feature type="region of interest" description="Disordered" evidence="1">
    <location>
        <begin position="22"/>
        <end position="41"/>
    </location>
</feature>
<feature type="compositionally biased region" description="Basic and acidic residues" evidence="1">
    <location>
        <begin position="31"/>
        <end position="41"/>
    </location>
</feature>
<organism evidence="2 3">
    <name type="scientific">Methylobacterium isbiliense</name>
    <dbReference type="NCBI Taxonomy" id="315478"/>
    <lineage>
        <taxon>Bacteria</taxon>
        <taxon>Pseudomonadati</taxon>
        <taxon>Pseudomonadota</taxon>
        <taxon>Alphaproteobacteria</taxon>
        <taxon>Hyphomicrobiales</taxon>
        <taxon>Methylobacteriaceae</taxon>
        <taxon>Methylobacterium</taxon>
    </lineage>
</organism>
<dbReference type="Gene3D" id="3.40.30.120">
    <property type="match status" value="1"/>
</dbReference>
<proteinExistence type="predicted"/>
<dbReference type="InterPro" id="IPR036249">
    <property type="entry name" value="Thioredoxin-like_sf"/>
</dbReference>
<name>A0ABQ4SMT5_9HYPH</name>
<dbReference type="Proteomes" id="UP001055153">
    <property type="component" value="Unassembled WGS sequence"/>
</dbReference>
<sequence length="174" mass="18645">MQQMGVEYPKSLLNEDRLSGLASLLRPGPKPGERAPDAEVTHRGETTSLFRFLYNPDGHTTGWALLCFDGRSSDAGASLLDTVEAVTPWTWVRPRLVLAGPMVDGASVPALSDMDGKAHGAYGLEGRPALVLVRPDGHIAFRGDAERADELVAYCRKTFGAEPVRSTSALVAAQ</sequence>
<dbReference type="RefSeq" id="WP_238241934.1">
    <property type="nucleotide sequence ID" value="NZ_BPQQ01000132.1"/>
</dbReference>
<dbReference type="SUPFAM" id="SSF52833">
    <property type="entry name" value="Thioredoxin-like"/>
    <property type="match status" value="1"/>
</dbReference>
<dbReference type="Pfam" id="PF21274">
    <property type="entry name" value="Rng_hyd_C"/>
    <property type="match status" value="1"/>
</dbReference>
<reference evidence="2" key="2">
    <citation type="submission" date="2021-08" db="EMBL/GenBank/DDBJ databases">
        <authorList>
            <person name="Tani A."/>
            <person name="Ola A."/>
            <person name="Ogura Y."/>
            <person name="Katsura K."/>
            <person name="Hayashi T."/>
        </authorList>
    </citation>
    <scope>NUCLEOTIDE SEQUENCE</scope>
    <source>
        <strain evidence="2">DSM 17168</strain>
    </source>
</reference>
<keyword evidence="3" id="KW-1185">Reference proteome</keyword>
<accession>A0ABQ4SMT5</accession>
<dbReference type="EMBL" id="BPQQ01000132">
    <property type="protein sequence ID" value="GJE04541.1"/>
    <property type="molecule type" value="Genomic_DNA"/>
</dbReference>
<evidence type="ECO:0000313" key="3">
    <source>
        <dbReference type="Proteomes" id="UP001055153"/>
    </source>
</evidence>
<comment type="caution">
    <text evidence="2">The sequence shown here is derived from an EMBL/GenBank/DDBJ whole genome shotgun (WGS) entry which is preliminary data.</text>
</comment>
<reference evidence="2" key="1">
    <citation type="journal article" date="2021" name="Front. Microbiol.">
        <title>Comprehensive Comparative Genomics and Phenotyping of Methylobacterium Species.</title>
        <authorList>
            <person name="Alessa O."/>
            <person name="Ogura Y."/>
            <person name="Fujitani Y."/>
            <person name="Takami H."/>
            <person name="Hayashi T."/>
            <person name="Sahin N."/>
            <person name="Tani A."/>
        </authorList>
    </citation>
    <scope>NUCLEOTIDE SEQUENCE</scope>
    <source>
        <strain evidence="2">DSM 17168</strain>
    </source>
</reference>